<comment type="subcellular location">
    <subcellularLocation>
        <location evidence="1">Nucleus</location>
    </subcellularLocation>
</comment>
<name>A0A3A2ZNL2_9EURO</name>
<protein>
    <recommendedName>
        <fullName evidence="1">Mediator of RNA polymerase II transcription subunit 17</fullName>
    </recommendedName>
    <alternativeName>
        <fullName evidence="1">Mediator complex subunit 17</fullName>
    </alternativeName>
</protein>
<dbReference type="GO" id="GO:0016592">
    <property type="term" value="C:mediator complex"/>
    <property type="evidence" value="ECO:0007669"/>
    <property type="project" value="InterPro"/>
</dbReference>
<comment type="function">
    <text evidence="1">Component of the Mediator complex, a coactivator involved in the regulated transcription of nearly all RNA polymerase II-dependent genes. Mediator functions as a bridge to convey information from gene-specific regulatory proteins to the basal RNA polymerase II transcription machinery. Mediator is recruited to promoters by direct interactions with regulatory proteins and serves as a scaffold for the assembly of a functional preinitiation complex with RNA polymerase II and the general transcription factors.</text>
</comment>
<dbReference type="Proteomes" id="UP000266188">
    <property type="component" value="Unassembled WGS sequence"/>
</dbReference>
<dbReference type="EMBL" id="MVGC01000067">
    <property type="protein sequence ID" value="RJE24829.1"/>
    <property type="molecule type" value="Genomic_DNA"/>
</dbReference>
<evidence type="ECO:0000313" key="3">
    <source>
        <dbReference type="Proteomes" id="UP000266188"/>
    </source>
</evidence>
<keyword evidence="3" id="KW-1185">Reference proteome</keyword>
<sequence>MSDSFSLPLRPIIERQDRQDTLPIEIAQINAQWGSFRDVAEEKLRTKIEEGKGNAISEADEDIKPADVDSTERVEELYKRRAEITQFAQ</sequence>
<comment type="caution">
    <text evidence="2">The sequence shown here is derived from an EMBL/GenBank/DDBJ whole genome shotgun (WGS) entry which is preliminary data.</text>
</comment>
<accession>A0A3A2ZNL2</accession>
<reference evidence="3" key="1">
    <citation type="submission" date="2017-02" db="EMBL/GenBank/DDBJ databases">
        <authorList>
            <person name="Tafer H."/>
            <person name="Lopandic K."/>
        </authorList>
    </citation>
    <scope>NUCLEOTIDE SEQUENCE [LARGE SCALE GENOMIC DNA]</scope>
    <source>
        <strain evidence="3">CBS 366.77</strain>
    </source>
</reference>
<keyword evidence="1" id="KW-0539">Nucleus</keyword>
<dbReference type="Pfam" id="PF10156">
    <property type="entry name" value="Med17"/>
    <property type="match status" value="1"/>
</dbReference>
<evidence type="ECO:0000256" key="1">
    <source>
        <dbReference type="RuleBase" id="RU364140"/>
    </source>
</evidence>
<dbReference type="GO" id="GO:0006357">
    <property type="term" value="P:regulation of transcription by RNA polymerase II"/>
    <property type="evidence" value="ECO:0007669"/>
    <property type="project" value="InterPro"/>
</dbReference>
<evidence type="ECO:0000313" key="2">
    <source>
        <dbReference type="EMBL" id="RJE24829.1"/>
    </source>
</evidence>
<dbReference type="InterPro" id="IPR019313">
    <property type="entry name" value="Mediator_Med17"/>
</dbReference>
<organism evidence="2 3">
    <name type="scientific">Aspergillus sclerotialis</name>
    <dbReference type="NCBI Taxonomy" id="2070753"/>
    <lineage>
        <taxon>Eukaryota</taxon>
        <taxon>Fungi</taxon>
        <taxon>Dikarya</taxon>
        <taxon>Ascomycota</taxon>
        <taxon>Pezizomycotina</taxon>
        <taxon>Eurotiomycetes</taxon>
        <taxon>Eurotiomycetidae</taxon>
        <taxon>Eurotiales</taxon>
        <taxon>Aspergillaceae</taxon>
        <taxon>Aspergillus</taxon>
        <taxon>Aspergillus subgen. Polypaecilum</taxon>
    </lineage>
</organism>
<comment type="similarity">
    <text evidence="1">Belongs to the Mediator complex subunit 17 family.</text>
</comment>
<keyword evidence="1" id="KW-0010">Activator</keyword>
<proteinExistence type="inferred from homology"/>
<comment type="subunit">
    <text evidence="1">Component of the Mediator complex.</text>
</comment>
<dbReference type="OrthoDB" id="5319830at2759"/>
<dbReference type="AlphaFoldDB" id="A0A3A2ZNL2"/>
<keyword evidence="1" id="KW-0805">Transcription regulation</keyword>
<dbReference type="STRING" id="2070753.A0A3A2ZNL2"/>
<dbReference type="GO" id="GO:0003712">
    <property type="term" value="F:transcription coregulator activity"/>
    <property type="evidence" value="ECO:0007669"/>
    <property type="project" value="InterPro"/>
</dbReference>
<gene>
    <name evidence="1" type="primary">MED17</name>
    <name evidence="2" type="ORF">PHISCL_02849</name>
</gene>
<keyword evidence="1" id="KW-0804">Transcription</keyword>